<accession>A0A7R8WHQ5</accession>
<gene>
    <name evidence="2" type="ORF">CTOB1V02_LOCUS9728</name>
</gene>
<dbReference type="SUPFAM" id="SSF54523">
    <property type="entry name" value="Pili subunits"/>
    <property type="match status" value="1"/>
</dbReference>
<reference evidence="2" key="1">
    <citation type="submission" date="2020-11" db="EMBL/GenBank/DDBJ databases">
        <authorList>
            <person name="Tran Van P."/>
        </authorList>
    </citation>
    <scope>NUCLEOTIDE SEQUENCE</scope>
</reference>
<dbReference type="GO" id="GO:0007155">
    <property type="term" value="P:cell adhesion"/>
    <property type="evidence" value="ECO:0007669"/>
    <property type="project" value="InterPro"/>
</dbReference>
<dbReference type="PANTHER" id="PTHR30093:SF34">
    <property type="entry name" value="PREPILIN PEPTIDASE-DEPENDENT PROTEIN D"/>
    <property type="match status" value="1"/>
</dbReference>
<protein>
    <submittedName>
        <fullName evidence="2">Uncharacterized protein</fullName>
    </submittedName>
</protein>
<sequence>MQKVQQGFTLIELMIVIAIIGILASVALPAYQGYTIRAQVAEGLALAGEAKAAVADFYADKGSFPGTNTLANYSDDVQGKYTSGVDIGTGGVISIGYGNDANTKIANLTITITPKEQGSGIEWACAYTQTGTDVKPDFLPQACR</sequence>
<evidence type="ECO:0000313" key="2">
    <source>
        <dbReference type="EMBL" id="CAD7231885.1"/>
    </source>
</evidence>
<dbReference type="InterPro" id="IPR012902">
    <property type="entry name" value="N_methyl_site"/>
</dbReference>
<name>A0A7R8WHQ5_9CRUS</name>
<dbReference type="NCBIfam" id="TIGR02532">
    <property type="entry name" value="IV_pilin_GFxxxE"/>
    <property type="match status" value="1"/>
</dbReference>
<keyword evidence="1" id="KW-0488">Methylation</keyword>
<dbReference type="Gene3D" id="3.30.700.10">
    <property type="entry name" value="Glycoprotein, Type 4 Pilin"/>
    <property type="match status" value="1"/>
</dbReference>
<proteinExistence type="predicted"/>
<dbReference type="InterPro" id="IPR045584">
    <property type="entry name" value="Pilin-like"/>
</dbReference>
<dbReference type="Pfam" id="PF07963">
    <property type="entry name" value="N_methyl"/>
    <property type="match status" value="1"/>
</dbReference>
<dbReference type="AlphaFoldDB" id="A0A7R8WHQ5"/>
<dbReference type="InterPro" id="IPR001082">
    <property type="entry name" value="Pilin"/>
</dbReference>
<dbReference type="PANTHER" id="PTHR30093">
    <property type="entry name" value="GENERAL SECRETION PATHWAY PROTEIN G"/>
    <property type="match status" value="1"/>
</dbReference>
<organism evidence="2">
    <name type="scientific">Cyprideis torosa</name>
    <dbReference type="NCBI Taxonomy" id="163714"/>
    <lineage>
        <taxon>Eukaryota</taxon>
        <taxon>Metazoa</taxon>
        <taxon>Ecdysozoa</taxon>
        <taxon>Arthropoda</taxon>
        <taxon>Crustacea</taxon>
        <taxon>Oligostraca</taxon>
        <taxon>Ostracoda</taxon>
        <taxon>Podocopa</taxon>
        <taxon>Podocopida</taxon>
        <taxon>Cytherocopina</taxon>
        <taxon>Cytheroidea</taxon>
        <taxon>Cytherideidae</taxon>
        <taxon>Cyprideis</taxon>
    </lineage>
</organism>
<dbReference type="EMBL" id="OB663986">
    <property type="protein sequence ID" value="CAD7231885.1"/>
    <property type="molecule type" value="Genomic_DNA"/>
</dbReference>
<dbReference type="Pfam" id="PF00114">
    <property type="entry name" value="Pilin"/>
    <property type="match status" value="1"/>
</dbReference>
<evidence type="ECO:0000256" key="1">
    <source>
        <dbReference type="ARBA" id="ARBA00022481"/>
    </source>
</evidence>
<dbReference type="OrthoDB" id="10627770at2759"/>
<dbReference type="PROSITE" id="PS00409">
    <property type="entry name" value="PROKAR_NTER_METHYL"/>
    <property type="match status" value="1"/>
</dbReference>
<dbReference type="GO" id="GO:0043107">
    <property type="term" value="P:type IV pilus-dependent motility"/>
    <property type="evidence" value="ECO:0007669"/>
    <property type="project" value="TreeGrafter"/>
</dbReference>